<organism evidence="2 3">
    <name type="scientific">Cryptolaemus montrouzieri</name>
    <dbReference type="NCBI Taxonomy" id="559131"/>
    <lineage>
        <taxon>Eukaryota</taxon>
        <taxon>Metazoa</taxon>
        <taxon>Ecdysozoa</taxon>
        <taxon>Arthropoda</taxon>
        <taxon>Hexapoda</taxon>
        <taxon>Insecta</taxon>
        <taxon>Pterygota</taxon>
        <taxon>Neoptera</taxon>
        <taxon>Endopterygota</taxon>
        <taxon>Coleoptera</taxon>
        <taxon>Polyphaga</taxon>
        <taxon>Cucujiformia</taxon>
        <taxon>Coccinelloidea</taxon>
        <taxon>Coccinellidae</taxon>
        <taxon>Scymninae</taxon>
        <taxon>Scymnini</taxon>
        <taxon>Cryptolaemus</taxon>
    </lineage>
</organism>
<dbReference type="AlphaFoldDB" id="A0ABD2PBV3"/>
<evidence type="ECO:0000313" key="3">
    <source>
        <dbReference type="Proteomes" id="UP001516400"/>
    </source>
</evidence>
<protein>
    <submittedName>
        <fullName evidence="2">Uncharacterized protein</fullName>
    </submittedName>
</protein>
<accession>A0ABD2PBV3</accession>
<evidence type="ECO:0000313" key="2">
    <source>
        <dbReference type="EMBL" id="KAL3288360.1"/>
    </source>
</evidence>
<comment type="caution">
    <text evidence="2">The sequence shown here is derived from an EMBL/GenBank/DDBJ whole genome shotgun (WGS) entry which is preliminary data.</text>
</comment>
<evidence type="ECO:0000256" key="1">
    <source>
        <dbReference type="SAM" id="MobiDB-lite"/>
    </source>
</evidence>
<feature type="region of interest" description="Disordered" evidence="1">
    <location>
        <begin position="1"/>
        <end position="21"/>
    </location>
</feature>
<reference evidence="2 3" key="1">
    <citation type="journal article" date="2021" name="BMC Biol.">
        <title>Horizontally acquired antibacterial genes associated with adaptive radiation of ladybird beetles.</title>
        <authorList>
            <person name="Li H.S."/>
            <person name="Tang X.F."/>
            <person name="Huang Y.H."/>
            <person name="Xu Z.Y."/>
            <person name="Chen M.L."/>
            <person name="Du X.Y."/>
            <person name="Qiu B.Y."/>
            <person name="Chen P.T."/>
            <person name="Zhang W."/>
            <person name="Slipinski A."/>
            <person name="Escalona H.E."/>
            <person name="Waterhouse R.M."/>
            <person name="Zwick A."/>
            <person name="Pang H."/>
        </authorList>
    </citation>
    <scope>NUCLEOTIDE SEQUENCE [LARGE SCALE GENOMIC DNA]</scope>
    <source>
        <strain evidence="2">SYSU2018</strain>
    </source>
</reference>
<feature type="region of interest" description="Disordered" evidence="1">
    <location>
        <begin position="346"/>
        <end position="387"/>
    </location>
</feature>
<dbReference type="Proteomes" id="UP001516400">
    <property type="component" value="Unassembled WGS sequence"/>
</dbReference>
<proteinExistence type="predicted"/>
<feature type="compositionally biased region" description="Polar residues" evidence="1">
    <location>
        <begin position="373"/>
        <end position="387"/>
    </location>
</feature>
<dbReference type="Gene3D" id="3.30.160.60">
    <property type="entry name" value="Classic Zinc Finger"/>
    <property type="match status" value="1"/>
</dbReference>
<sequence>MAEESLLSSANMEDMSDDEFEDESQAIKKLYLKQNLMYTKVSSDSQKKSTTPNTSSEIVTKLPNKLEHLTYQDLRLSSEDNLKYVIKHPLSFNAPILQKPGFEKRSLREQVKFLCSYHTKLSKNIAKQARLEVECVPLPKLFKASPKCNLTLSRNINGNDSEDEIENNNISPFDDLIDSQPYVSRSGRITKRKFYSEATDFDFKKLKVQDNEWNIKKSPAIQKCTGRGRKPASDFDGKTIENKNISKKNLEIMSKSAFFKEKEQINRDRMAKIAEGVELKKIKDKEEEARIESFENSLLNIEDLDESITDNDDSVIRRRVTPPLPKSKGSKQKKLEYAELELTAKKGKPAALSKPQTDKPSNGPTHNQKKSSQKISNETISSTSGIKKSNKKMIECPICSRDFEEADIEAHASSCGENTMETRSRPVGHSKMTCQHCDKVFLFDNEYENHVKTCSCRSSFH</sequence>
<feature type="region of interest" description="Disordered" evidence="1">
    <location>
        <begin position="314"/>
        <end position="334"/>
    </location>
</feature>
<gene>
    <name evidence="2" type="ORF">HHI36_002808</name>
</gene>
<feature type="compositionally biased region" description="Polar residues" evidence="1">
    <location>
        <begin position="1"/>
        <end position="11"/>
    </location>
</feature>
<name>A0ABD2PBV3_9CUCU</name>
<feature type="compositionally biased region" description="Polar residues" evidence="1">
    <location>
        <begin position="354"/>
        <end position="366"/>
    </location>
</feature>
<keyword evidence="3" id="KW-1185">Reference proteome</keyword>
<dbReference type="EMBL" id="JABFTP020000185">
    <property type="protein sequence ID" value="KAL3288360.1"/>
    <property type="molecule type" value="Genomic_DNA"/>
</dbReference>